<dbReference type="HAMAP" id="MF_00265">
    <property type="entry name" value="VapC_Nob1"/>
    <property type="match status" value="1"/>
</dbReference>
<gene>
    <name evidence="5" type="primary">vapC</name>
    <name evidence="7" type="ORF">Thiowin_01150</name>
</gene>
<keyword evidence="1 5" id="KW-1277">Toxin-antitoxin system</keyword>
<keyword evidence="8" id="KW-1185">Reference proteome</keyword>
<feature type="domain" description="PIN" evidence="6">
    <location>
        <begin position="2"/>
        <end position="133"/>
    </location>
</feature>
<evidence type="ECO:0000256" key="3">
    <source>
        <dbReference type="ARBA" id="ARBA00022723"/>
    </source>
</evidence>
<keyword evidence="2 5" id="KW-0540">Nuclease</keyword>
<dbReference type="InterPro" id="IPR002716">
    <property type="entry name" value="PIN_dom"/>
</dbReference>
<evidence type="ECO:0000313" key="7">
    <source>
        <dbReference type="EMBL" id="WPL16197.1"/>
    </source>
</evidence>
<dbReference type="InterPro" id="IPR029060">
    <property type="entry name" value="PIN-like_dom_sf"/>
</dbReference>
<dbReference type="EMBL" id="CP121472">
    <property type="protein sequence ID" value="WPL16197.1"/>
    <property type="molecule type" value="Genomic_DNA"/>
</dbReference>
<dbReference type="RefSeq" id="WP_328986745.1">
    <property type="nucleotide sequence ID" value="NZ_CP121472.1"/>
</dbReference>
<feature type="binding site" evidence="5">
    <location>
        <position position="5"/>
    </location>
    <ligand>
        <name>Mg(2+)</name>
        <dbReference type="ChEBI" id="CHEBI:18420"/>
    </ligand>
</feature>
<accession>A0ABZ0S7A8</accession>
<evidence type="ECO:0000256" key="2">
    <source>
        <dbReference type="ARBA" id="ARBA00022722"/>
    </source>
</evidence>
<dbReference type="SUPFAM" id="SSF88723">
    <property type="entry name" value="PIN domain-like"/>
    <property type="match status" value="1"/>
</dbReference>
<reference evidence="7 8" key="1">
    <citation type="journal article" date="2023" name="Microorganisms">
        <title>Thiorhodovibrio frisius and Trv. litoralis spp. nov., Two Novel Members from a Clade of Fastidious Purple Sulfur Bacteria That Exhibit Unique Red-Shifted Light-Harvesting Capabilities.</title>
        <authorList>
            <person name="Methner A."/>
            <person name="Kuzyk S.B."/>
            <person name="Petersen J."/>
            <person name="Bauer S."/>
            <person name="Brinkmann H."/>
            <person name="Sichau K."/>
            <person name="Wanner G."/>
            <person name="Wolf J."/>
            <person name="Neumann-Schaal M."/>
            <person name="Henke P."/>
            <person name="Tank M."/>
            <person name="Sproer C."/>
            <person name="Bunk B."/>
            <person name="Overmann J."/>
        </authorList>
    </citation>
    <scope>NUCLEOTIDE SEQUENCE [LARGE SCALE GENOMIC DNA]</scope>
    <source>
        <strain evidence="7 8">DSM 6702</strain>
    </source>
</reference>
<proteinExistence type="inferred from homology"/>
<protein>
    <recommendedName>
        <fullName evidence="5">Ribonuclease VapC</fullName>
        <shortName evidence="5">RNase VapC</shortName>
        <ecNumber evidence="5">3.1.-.-</ecNumber>
    </recommendedName>
    <alternativeName>
        <fullName evidence="5">Toxin VapC</fullName>
    </alternativeName>
</protein>
<dbReference type="GO" id="GO:0016787">
    <property type="term" value="F:hydrolase activity"/>
    <property type="evidence" value="ECO:0007669"/>
    <property type="project" value="UniProtKB-KW"/>
</dbReference>
<dbReference type="InterPro" id="IPR006226">
    <property type="entry name" value="Mtu_PIN"/>
</dbReference>
<evidence type="ECO:0000259" key="6">
    <source>
        <dbReference type="Pfam" id="PF01850"/>
    </source>
</evidence>
<name>A0ABZ0S7A8_9GAMM</name>
<feature type="binding site" evidence="5">
    <location>
        <position position="108"/>
    </location>
    <ligand>
        <name>Mg(2+)</name>
        <dbReference type="ChEBI" id="CHEBI:18420"/>
    </ligand>
</feature>
<keyword evidence="3 5" id="KW-0479">Metal-binding</keyword>
<keyword evidence="5" id="KW-0460">Magnesium</keyword>
<dbReference type="CDD" id="cd18678">
    <property type="entry name" value="PIN_MtVapC25_VapC33-like"/>
    <property type="match status" value="1"/>
</dbReference>
<dbReference type="InterPro" id="IPR022907">
    <property type="entry name" value="VapC_family"/>
</dbReference>
<evidence type="ECO:0000256" key="1">
    <source>
        <dbReference type="ARBA" id="ARBA00022649"/>
    </source>
</evidence>
<evidence type="ECO:0000256" key="4">
    <source>
        <dbReference type="ARBA" id="ARBA00022801"/>
    </source>
</evidence>
<dbReference type="NCBIfam" id="TIGR00028">
    <property type="entry name" value="Mtu_PIN_fam"/>
    <property type="match status" value="1"/>
</dbReference>
<dbReference type="EC" id="3.1.-.-" evidence="5"/>
<comment type="similarity">
    <text evidence="5">Belongs to the PINc/VapC protein family.</text>
</comment>
<comment type="cofactor">
    <cofactor evidence="5">
        <name>Mg(2+)</name>
        <dbReference type="ChEBI" id="CHEBI:18420"/>
    </cofactor>
</comment>
<organism evidence="7 8">
    <name type="scientific">Thiorhodovibrio winogradskyi</name>
    <dbReference type="NCBI Taxonomy" id="77007"/>
    <lineage>
        <taxon>Bacteria</taxon>
        <taxon>Pseudomonadati</taxon>
        <taxon>Pseudomonadota</taxon>
        <taxon>Gammaproteobacteria</taxon>
        <taxon>Chromatiales</taxon>
        <taxon>Chromatiaceae</taxon>
        <taxon>Thiorhodovibrio</taxon>
    </lineage>
</organism>
<dbReference type="Proteomes" id="UP001432180">
    <property type="component" value="Chromosome"/>
</dbReference>
<keyword evidence="4 5" id="KW-0378">Hydrolase</keyword>
<evidence type="ECO:0000256" key="5">
    <source>
        <dbReference type="HAMAP-Rule" id="MF_00265"/>
    </source>
</evidence>
<comment type="function">
    <text evidence="5">Toxic component of a toxin-antitoxin (TA) system. An RNase.</text>
</comment>
<dbReference type="Gene3D" id="3.40.50.1010">
    <property type="entry name" value="5'-nuclease"/>
    <property type="match status" value="1"/>
</dbReference>
<sequence length="143" mass="15675">MIVVDANLLLYAVNRDLPQHNAARVWWESLLSRNTSVGLAWVVMLAFLRISTHPRIFECPLSIEGASSYVDEWLAVPGVKPIAPGHLHWQILQPLLIQSGTGGNLTTDAHLAALAIEQGGTLYSADNDFKRFSGLIHVNPLAN</sequence>
<keyword evidence="5" id="KW-0800">Toxin</keyword>
<dbReference type="Pfam" id="PF01850">
    <property type="entry name" value="PIN"/>
    <property type="match status" value="1"/>
</dbReference>
<evidence type="ECO:0000313" key="8">
    <source>
        <dbReference type="Proteomes" id="UP001432180"/>
    </source>
</evidence>